<organism evidence="2 3">
    <name type="scientific">Plectus sambesii</name>
    <dbReference type="NCBI Taxonomy" id="2011161"/>
    <lineage>
        <taxon>Eukaryota</taxon>
        <taxon>Metazoa</taxon>
        <taxon>Ecdysozoa</taxon>
        <taxon>Nematoda</taxon>
        <taxon>Chromadorea</taxon>
        <taxon>Plectida</taxon>
        <taxon>Plectina</taxon>
        <taxon>Plectoidea</taxon>
        <taxon>Plectidae</taxon>
        <taxon>Plectus</taxon>
    </lineage>
</organism>
<dbReference type="AlphaFoldDB" id="A0A914WYR1"/>
<dbReference type="InterPro" id="IPR057475">
    <property type="entry name" value="CUT_C"/>
</dbReference>
<dbReference type="Pfam" id="PF25301">
    <property type="entry name" value="CUT_C"/>
    <property type="match status" value="1"/>
</dbReference>
<protein>
    <submittedName>
        <fullName evidence="3">ZP domain-containing protein</fullName>
    </submittedName>
</protein>
<sequence>MLATVRTAGPFRGIIYASERQSECRALGKGAKETLIDIPLTDFDRCNVHYDPATEEYSVTLNVHEHPIIILQQDRVFNLSCSRSGPESNNNSNPFNTINEPRQLQMGVYRQDAKIHHVLFGNPYTMRIESNGREDFTVTSCFGFAGQNDSLRLTDSNGCSTDMALISNFLYDPNAHAAQANLYSMFKFPEHDMIHLQCSVEICSGACPRVSVLLTSKFSPKPANYEQER</sequence>
<proteinExistence type="predicted"/>
<dbReference type="PROSITE" id="PS51034">
    <property type="entry name" value="ZP_2"/>
    <property type="match status" value="1"/>
</dbReference>
<evidence type="ECO:0000259" key="1">
    <source>
        <dbReference type="PROSITE" id="PS51034"/>
    </source>
</evidence>
<dbReference type="WBParaSite" id="PSAMB.scaffold5942size10540.g27638.t1">
    <property type="protein sequence ID" value="PSAMB.scaffold5942size10540.g27638.t1"/>
    <property type="gene ID" value="PSAMB.scaffold5942size10540.g27638"/>
</dbReference>
<dbReference type="Proteomes" id="UP000887566">
    <property type="component" value="Unplaced"/>
</dbReference>
<dbReference type="InterPro" id="IPR001507">
    <property type="entry name" value="ZP_dom"/>
</dbReference>
<name>A0A914WYR1_9BILA</name>
<dbReference type="PANTHER" id="PTHR46560">
    <property type="entry name" value="CYPHER, ISOFORM B"/>
    <property type="match status" value="1"/>
</dbReference>
<accession>A0A914WYR1</accession>
<feature type="domain" description="ZP" evidence="1">
    <location>
        <begin position="1"/>
        <end position="222"/>
    </location>
</feature>
<reference evidence="3" key="1">
    <citation type="submission" date="2022-11" db="UniProtKB">
        <authorList>
            <consortium name="WormBaseParasite"/>
        </authorList>
    </citation>
    <scope>IDENTIFICATION</scope>
</reference>
<evidence type="ECO:0000313" key="2">
    <source>
        <dbReference type="Proteomes" id="UP000887566"/>
    </source>
</evidence>
<evidence type="ECO:0000313" key="3">
    <source>
        <dbReference type="WBParaSite" id="PSAMB.scaffold5942size10540.g27638.t1"/>
    </source>
</evidence>
<dbReference type="PANTHER" id="PTHR46560:SF9">
    <property type="entry name" value="ZP DOMAIN-CONTAINING PROTEIN"/>
    <property type="match status" value="1"/>
</dbReference>
<dbReference type="SMART" id="SM00241">
    <property type="entry name" value="ZP"/>
    <property type="match status" value="1"/>
</dbReference>
<keyword evidence="2" id="KW-1185">Reference proteome</keyword>